<dbReference type="Gene3D" id="3.40.50.300">
    <property type="entry name" value="P-loop containing nucleotide triphosphate hydrolases"/>
    <property type="match status" value="1"/>
</dbReference>
<feature type="transmembrane region" description="Helical" evidence="7">
    <location>
        <begin position="137"/>
        <end position="161"/>
    </location>
</feature>
<dbReference type="Pfam" id="PF00005">
    <property type="entry name" value="ABC_tran"/>
    <property type="match status" value="1"/>
</dbReference>
<evidence type="ECO:0000313" key="10">
    <source>
        <dbReference type="EMBL" id="MFB9887493.1"/>
    </source>
</evidence>
<keyword evidence="5 7" id="KW-1133">Transmembrane helix</keyword>
<dbReference type="PROSITE" id="PS00211">
    <property type="entry name" value="ABC_TRANSPORTER_1"/>
    <property type="match status" value="1"/>
</dbReference>
<dbReference type="PANTHER" id="PTHR43394">
    <property type="entry name" value="ATP-DEPENDENT PERMEASE MDL1, MITOCHONDRIAL"/>
    <property type="match status" value="1"/>
</dbReference>
<dbReference type="Proteomes" id="UP001589628">
    <property type="component" value="Unassembled WGS sequence"/>
</dbReference>
<gene>
    <name evidence="10" type="ORF">ACFFLH_13820</name>
</gene>
<proteinExistence type="predicted"/>
<keyword evidence="4 10" id="KW-0067">ATP-binding</keyword>
<organism evidence="10 11">
    <name type="scientific">Balneatrix alpica</name>
    <dbReference type="NCBI Taxonomy" id="75684"/>
    <lineage>
        <taxon>Bacteria</taxon>
        <taxon>Pseudomonadati</taxon>
        <taxon>Pseudomonadota</taxon>
        <taxon>Gammaproteobacteria</taxon>
        <taxon>Oceanospirillales</taxon>
        <taxon>Balneatrichaceae</taxon>
        <taxon>Balneatrix</taxon>
    </lineage>
</organism>
<dbReference type="SUPFAM" id="SSF90123">
    <property type="entry name" value="ABC transporter transmembrane region"/>
    <property type="match status" value="1"/>
</dbReference>
<dbReference type="SUPFAM" id="SSF52540">
    <property type="entry name" value="P-loop containing nucleoside triphosphate hydrolases"/>
    <property type="match status" value="1"/>
</dbReference>
<dbReference type="InterPro" id="IPR003593">
    <property type="entry name" value="AAA+_ATPase"/>
</dbReference>
<dbReference type="GO" id="GO:0005524">
    <property type="term" value="F:ATP binding"/>
    <property type="evidence" value="ECO:0007669"/>
    <property type="project" value="UniProtKB-KW"/>
</dbReference>
<accession>A0ABV5ZDZ3</accession>
<dbReference type="CDD" id="cd03245">
    <property type="entry name" value="ABCC_bacteriocin_exporters"/>
    <property type="match status" value="1"/>
</dbReference>
<dbReference type="InterPro" id="IPR039421">
    <property type="entry name" value="Type_1_exporter"/>
</dbReference>
<dbReference type="InterPro" id="IPR003439">
    <property type="entry name" value="ABC_transporter-like_ATP-bd"/>
</dbReference>
<dbReference type="EMBL" id="JBHLZN010000005">
    <property type="protein sequence ID" value="MFB9887493.1"/>
    <property type="molecule type" value="Genomic_DNA"/>
</dbReference>
<dbReference type="InterPro" id="IPR011527">
    <property type="entry name" value="ABC1_TM_dom"/>
</dbReference>
<feature type="transmembrane region" description="Helical" evidence="7">
    <location>
        <begin position="55"/>
        <end position="76"/>
    </location>
</feature>
<feature type="domain" description="ABC transmembrane type-1" evidence="9">
    <location>
        <begin position="19"/>
        <end position="196"/>
    </location>
</feature>
<comment type="caution">
    <text evidence="10">The sequence shown here is derived from an EMBL/GenBank/DDBJ whole genome shotgun (WGS) entry which is preliminary data.</text>
</comment>
<dbReference type="Gene3D" id="1.20.1560.10">
    <property type="entry name" value="ABC transporter type 1, transmembrane domain"/>
    <property type="match status" value="1"/>
</dbReference>
<protein>
    <submittedName>
        <fullName evidence="10">ATP-binding cassette domain-containing protein</fullName>
    </submittedName>
</protein>
<dbReference type="InterPro" id="IPR036640">
    <property type="entry name" value="ABC1_TM_sf"/>
</dbReference>
<evidence type="ECO:0000256" key="7">
    <source>
        <dbReference type="SAM" id="Phobius"/>
    </source>
</evidence>
<keyword evidence="6 7" id="KW-0472">Membrane</keyword>
<evidence type="ECO:0000256" key="4">
    <source>
        <dbReference type="ARBA" id="ARBA00022840"/>
    </source>
</evidence>
<evidence type="ECO:0000256" key="5">
    <source>
        <dbReference type="ARBA" id="ARBA00022989"/>
    </source>
</evidence>
<evidence type="ECO:0000259" key="8">
    <source>
        <dbReference type="PROSITE" id="PS50893"/>
    </source>
</evidence>
<dbReference type="PANTHER" id="PTHR43394:SF1">
    <property type="entry name" value="ATP-BINDING CASSETTE SUB-FAMILY B MEMBER 10, MITOCHONDRIAL"/>
    <property type="match status" value="1"/>
</dbReference>
<evidence type="ECO:0000313" key="11">
    <source>
        <dbReference type="Proteomes" id="UP001589628"/>
    </source>
</evidence>
<dbReference type="Pfam" id="PF00664">
    <property type="entry name" value="ABC_membrane"/>
    <property type="match status" value="1"/>
</dbReference>
<dbReference type="PROSITE" id="PS50929">
    <property type="entry name" value="ABC_TM1F"/>
    <property type="match status" value="1"/>
</dbReference>
<keyword evidence="11" id="KW-1185">Reference proteome</keyword>
<feature type="transmembrane region" description="Helical" evidence="7">
    <location>
        <begin position="24"/>
        <end position="49"/>
    </location>
</feature>
<dbReference type="InterPro" id="IPR027417">
    <property type="entry name" value="P-loop_NTPase"/>
</dbReference>
<evidence type="ECO:0000256" key="2">
    <source>
        <dbReference type="ARBA" id="ARBA00022692"/>
    </source>
</evidence>
<keyword evidence="3" id="KW-0547">Nucleotide-binding</keyword>
<comment type="subcellular location">
    <subcellularLocation>
        <location evidence="1">Cell membrane</location>
        <topology evidence="1">Multi-pass membrane protein</topology>
    </subcellularLocation>
</comment>
<reference evidence="10 11" key="1">
    <citation type="submission" date="2024-09" db="EMBL/GenBank/DDBJ databases">
        <authorList>
            <person name="Sun Q."/>
            <person name="Mori K."/>
        </authorList>
    </citation>
    <scope>NUCLEOTIDE SEQUENCE [LARGE SCALE GENOMIC DNA]</scope>
    <source>
        <strain evidence="10 11">ATCC 51285</strain>
    </source>
</reference>
<dbReference type="PROSITE" id="PS50893">
    <property type="entry name" value="ABC_TRANSPORTER_2"/>
    <property type="match status" value="1"/>
</dbReference>
<feature type="domain" description="ABC transporter" evidence="8">
    <location>
        <begin position="230"/>
        <end position="464"/>
    </location>
</feature>
<dbReference type="InterPro" id="IPR017871">
    <property type="entry name" value="ABC_transporter-like_CS"/>
</dbReference>
<evidence type="ECO:0000256" key="1">
    <source>
        <dbReference type="ARBA" id="ARBA00004651"/>
    </source>
</evidence>
<evidence type="ECO:0000259" key="9">
    <source>
        <dbReference type="PROSITE" id="PS50929"/>
    </source>
</evidence>
<dbReference type="SMART" id="SM00382">
    <property type="entry name" value="AAA"/>
    <property type="match status" value="1"/>
</dbReference>
<evidence type="ECO:0000256" key="3">
    <source>
        <dbReference type="ARBA" id="ARBA00022741"/>
    </source>
</evidence>
<evidence type="ECO:0000256" key="6">
    <source>
        <dbReference type="ARBA" id="ARBA00023136"/>
    </source>
</evidence>
<name>A0ABV5ZDZ3_9GAMM</name>
<sequence length="464" mass="50689">MEVKPTSIGSYASNLKEFDSVRNFFTSATMVTLIDFPFAILALITIAWIGLPMMWVPIIAMPLLFIYSYIATLPIMKSVEHVYGASAQKNAVLIESLAGMETLRVLGAEYWAQRKWENAVAYAGKWGIKLKNWTVSIAHVSAIIQQIASIATVVVGVYLIAEQELSMGGLIACVILTSRAIAPMAQAAGLLASYQQTALALKGLNDIMARPVERDAKRQYVQRQTFNGNIEFKEVTFKYPGQEMNALEKVSVKINAGEHVGIIGKIGSGKSTISKLVLGLYAPESGSIRLDDIDVKQLSLSDLRSHIGYVPQDVVLFSGSLKENLLLGAPLADDEAILQAADLSGVTDFANQHPRGFDMMIGERGEGLSGGQRQCIGIARALIHKPNVLLLDEPTNSMDFSTEERFKQRLQEWSQGKTLILVTHKASLLTLVNRLIVVHQGRIVADGPKEAVLEALKQGRLKVS</sequence>
<dbReference type="RefSeq" id="WP_245593638.1">
    <property type="nucleotide sequence ID" value="NZ_JBHLZN010000005.1"/>
</dbReference>
<keyword evidence="2 7" id="KW-0812">Transmembrane</keyword>